<dbReference type="EMBL" id="SGPK01000413">
    <property type="protein sequence ID" value="THH03780.1"/>
    <property type="molecule type" value="Genomic_DNA"/>
</dbReference>
<gene>
    <name evidence="2" type="ORF">EW145_g6009</name>
</gene>
<protein>
    <recommendedName>
        <fullName evidence="1">Peptidase A1 domain-containing protein</fullName>
    </recommendedName>
</protein>
<evidence type="ECO:0000313" key="3">
    <source>
        <dbReference type="Proteomes" id="UP000308199"/>
    </source>
</evidence>
<accession>A0A4S4L2T1</accession>
<reference evidence="2 3" key="1">
    <citation type="submission" date="2019-02" db="EMBL/GenBank/DDBJ databases">
        <title>Genome sequencing of the rare red list fungi Phellinidium pouzarii.</title>
        <authorList>
            <person name="Buettner E."/>
            <person name="Kellner H."/>
        </authorList>
    </citation>
    <scope>NUCLEOTIDE SEQUENCE [LARGE SCALE GENOMIC DNA]</scope>
    <source>
        <strain evidence="2 3">DSM 108285</strain>
    </source>
</reference>
<dbReference type="SUPFAM" id="SSF50630">
    <property type="entry name" value="Acid proteases"/>
    <property type="match status" value="1"/>
</dbReference>
<dbReference type="InterPro" id="IPR033121">
    <property type="entry name" value="PEPTIDASE_A1"/>
</dbReference>
<keyword evidence="3" id="KW-1185">Reference proteome</keyword>
<comment type="caution">
    <text evidence="2">The sequence shown here is derived from an EMBL/GenBank/DDBJ whole genome shotgun (WGS) entry which is preliminary data.</text>
</comment>
<dbReference type="OrthoDB" id="660550at2759"/>
<proteinExistence type="predicted"/>
<feature type="domain" description="Peptidase A1" evidence="1">
    <location>
        <begin position="1"/>
        <end position="124"/>
    </location>
</feature>
<dbReference type="Gene3D" id="2.40.70.10">
    <property type="entry name" value="Acid Proteases"/>
    <property type="match status" value="1"/>
</dbReference>
<evidence type="ECO:0000313" key="2">
    <source>
        <dbReference type="EMBL" id="THH03780.1"/>
    </source>
</evidence>
<dbReference type="PROSITE" id="PS51767">
    <property type="entry name" value="PEPTIDASE_A1"/>
    <property type="match status" value="1"/>
</dbReference>
<organism evidence="2 3">
    <name type="scientific">Phellinidium pouzarii</name>
    <dbReference type="NCBI Taxonomy" id="167371"/>
    <lineage>
        <taxon>Eukaryota</taxon>
        <taxon>Fungi</taxon>
        <taxon>Dikarya</taxon>
        <taxon>Basidiomycota</taxon>
        <taxon>Agaricomycotina</taxon>
        <taxon>Agaricomycetes</taxon>
        <taxon>Hymenochaetales</taxon>
        <taxon>Hymenochaetaceae</taxon>
        <taxon>Phellinidium</taxon>
    </lineage>
</organism>
<evidence type="ECO:0000259" key="1">
    <source>
        <dbReference type="PROSITE" id="PS51767"/>
    </source>
</evidence>
<name>A0A4S4L2T1_9AGAM</name>
<dbReference type="Pfam" id="PF00026">
    <property type="entry name" value="Asp"/>
    <property type="match status" value="1"/>
</dbReference>
<dbReference type="Proteomes" id="UP000308199">
    <property type="component" value="Unassembled WGS sequence"/>
</dbReference>
<dbReference type="InterPro" id="IPR021109">
    <property type="entry name" value="Peptidase_aspartic_dom_sf"/>
</dbReference>
<dbReference type="AlphaFoldDB" id="A0A4S4L2T1"/>
<sequence>MAGIVDTGTMLLYLASDVFTAYQKATGMRLDETTGLLKLSSSKFKNLKLLFFMIGRTTFEWTANAQIWPCAMNAQLGGEEGTIYLTTADNGMPSRQGLDFINGFVWLQCFYTVFDMMNQQVGVTTMSFTDVETN</sequence>